<comment type="caution">
    <text evidence="4">The sequence shown here is derived from an EMBL/GenBank/DDBJ whole genome shotgun (WGS) entry which is preliminary data.</text>
</comment>
<dbReference type="Proteomes" id="UP000176222">
    <property type="component" value="Unassembled WGS sequence"/>
</dbReference>
<evidence type="ECO:0000259" key="3">
    <source>
        <dbReference type="PROSITE" id="PS01031"/>
    </source>
</evidence>
<evidence type="ECO:0000256" key="1">
    <source>
        <dbReference type="PROSITE-ProRule" id="PRU00285"/>
    </source>
</evidence>
<comment type="similarity">
    <text evidence="1 2">Belongs to the small heat shock protein (HSP20) family.</text>
</comment>
<dbReference type="InterPro" id="IPR008978">
    <property type="entry name" value="HSP20-like_chaperone"/>
</dbReference>
<evidence type="ECO:0000313" key="5">
    <source>
        <dbReference type="Proteomes" id="UP000176222"/>
    </source>
</evidence>
<dbReference type="PANTHER" id="PTHR11527">
    <property type="entry name" value="HEAT-SHOCK PROTEIN 20 FAMILY MEMBER"/>
    <property type="match status" value="1"/>
</dbReference>
<dbReference type="PROSITE" id="PS01031">
    <property type="entry name" value="SHSP"/>
    <property type="match status" value="1"/>
</dbReference>
<reference evidence="4 5" key="1">
    <citation type="journal article" date="2016" name="Nat. Commun.">
        <title>Thousands of microbial genomes shed light on interconnected biogeochemical processes in an aquifer system.</title>
        <authorList>
            <person name="Anantharaman K."/>
            <person name="Brown C.T."/>
            <person name="Hug L.A."/>
            <person name="Sharon I."/>
            <person name="Castelle C.J."/>
            <person name="Probst A.J."/>
            <person name="Thomas B.C."/>
            <person name="Singh A."/>
            <person name="Wilkins M.J."/>
            <person name="Karaoz U."/>
            <person name="Brodie E.L."/>
            <person name="Williams K.H."/>
            <person name="Hubbard S.S."/>
            <person name="Banfield J.F."/>
        </authorList>
    </citation>
    <scope>NUCLEOTIDE SEQUENCE [LARGE SCALE GENOMIC DNA]</scope>
</reference>
<dbReference type="CDD" id="cd06464">
    <property type="entry name" value="ACD_sHsps-like"/>
    <property type="match status" value="1"/>
</dbReference>
<dbReference type="Gene3D" id="2.60.40.790">
    <property type="match status" value="1"/>
</dbReference>
<dbReference type="AlphaFoldDB" id="A0A1G2QCE9"/>
<organism evidence="4 5">
    <name type="scientific">Candidatus Vogelbacteria bacterium RIFOXYB1_FULL_42_16</name>
    <dbReference type="NCBI Taxonomy" id="1802436"/>
    <lineage>
        <taxon>Bacteria</taxon>
        <taxon>Candidatus Vogeliibacteriota</taxon>
    </lineage>
</organism>
<dbReference type="EMBL" id="MHTH01000013">
    <property type="protein sequence ID" value="OHA58157.1"/>
    <property type="molecule type" value="Genomic_DNA"/>
</dbReference>
<dbReference type="SUPFAM" id="SSF49764">
    <property type="entry name" value="HSP20-like chaperones"/>
    <property type="match status" value="1"/>
</dbReference>
<evidence type="ECO:0000256" key="2">
    <source>
        <dbReference type="RuleBase" id="RU003616"/>
    </source>
</evidence>
<dbReference type="STRING" id="1802436.A2370_00425"/>
<dbReference type="Pfam" id="PF00011">
    <property type="entry name" value="HSP20"/>
    <property type="match status" value="1"/>
</dbReference>
<proteinExistence type="inferred from homology"/>
<sequence>MFGNKDKRSFFERITGSISVSDDDSIVDDSQYGTKIISHDDDWLEKSEEEVGELAIDVYEKPNEIIVQTMIAGVKPENINIDIARESITIEGRRERQTETVGNNYHTKELYWGSFARTISLPAEVDPDNVEAFEKHGLLTIKLPRIDKNRTQKVKIRTI</sequence>
<dbReference type="InterPro" id="IPR002068">
    <property type="entry name" value="A-crystallin/Hsp20_dom"/>
</dbReference>
<evidence type="ECO:0000313" key="4">
    <source>
        <dbReference type="EMBL" id="OHA58157.1"/>
    </source>
</evidence>
<gene>
    <name evidence="4" type="ORF">A2370_00425</name>
</gene>
<protein>
    <recommendedName>
        <fullName evidence="3">SHSP domain-containing protein</fullName>
    </recommendedName>
</protein>
<dbReference type="InterPro" id="IPR031107">
    <property type="entry name" value="Small_HSP"/>
</dbReference>
<name>A0A1G2QCE9_9BACT</name>
<accession>A0A1G2QCE9</accession>
<feature type="domain" description="SHSP" evidence="3">
    <location>
        <begin position="47"/>
        <end position="159"/>
    </location>
</feature>